<dbReference type="Pfam" id="PF02156">
    <property type="entry name" value="Glyco_hydro_26"/>
    <property type="match status" value="1"/>
</dbReference>
<dbReference type="SUPFAM" id="SSF51445">
    <property type="entry name" value="(Trans)glycosidases"/>
    <property type="match status" value="1"/>
</dbReference>
<dbReference type="Gene3D" id="3.20.20.80">
    <property type="entry name" value="Glycosidases"/>
    <property type="match status" value="1"/>
</dbReference>
<dbReference type="AlphaFoldDB" id="A0A4V1ISK4"/>
<dbReference type="EMBL" id="KZ994088">
    <property type="protein sequence ID" value="RKO93867.1"/>
    <property type="molecule type" value="Genomic_DNA"/>
</dbReference>
<evidence type="ECO:0000256" key="1">
    <source>
        <dbReference type="ARBA" id="ARBA00007754"/>
    </source>
</evidence>
<keyword evidence="3 4" id="KW-0326">Glycosidase</keyword>
<keyword evidence="8" id="KW-1185">Reference proteome</keyword>
<gene>
    <name evidence="7" type="ORF">BDK51DRAFT_17544</name>
</gene>
<dbReference type="InterPro" id="IPR022790">
    <property type="entry name" value="GH26_dom"/>
</dbReference>
<dbReference type="GO" id="GO:0016985">
    <property type="term" value="F:mannan endo-1,4-beta-mannosidase activity"/>
    <property type="evidence" value="ECO:0007669"/>
    <property type="project" value="InterPro"/>
</dbReference>
<feature type="signal peptide" evidence="5">
    <location>
        <begin position="1"/>
        <end position="24"/>
    </location>
</feature>
<dbReference type="OrthoDB" id="428177at2759"/>
<evidence type="ECO:0000313" key="7">
    <source>
        <dbReference type="EMBL" id="RKO93867.1"/>
    </source>
</evidence>
<feature type="active site" description="Proton donor" evidence="4">
    <location>
        <position position="205"/>
    </location>
</feature>
<feature type="domain" description="GH26" evidence="6">
    <location>
        <begin position="77"/>
        <end position="447"/>
    </location>
</feature>
<accession>A0A4V1ISK4</accession>
<dbReference type="PANTHER" id="PTHR40079:SF4">
    <property type="entry name" value="GH26 DOMAIN-CONTAINING PROTEIN-RELATED"/>
    <property type="match status" value="1"/>
</dbReference>
<dbReference type="InterPro" id="IPR017853">
    <property type="entry name" value="GH"/>
</dbReference>
<comment type="similarity">
    <text evidence="1 4">Belongs to the glycosyl hydrolase 26 family.</text>
</comment>
<sequence length="488" mass="55037">MSTSRRNCCAALFWLKVTLAATLAFSGLGYEALLVYYRREWALGNPDIWVPPPPKPVIAANLHSSVCWHNGSVTDVSKAKLVPSNLNNGEILFGFSLNWQIDRPAWLAGNLTANTQPVIYNTFFSLSNTFFDNNTLHWQAQLAQEQHAMLEVTVFPWDYVLDYNGTKGTFVIEDISDQMLSDVAYAFAYINKMYGVPVLLRYGHEMNGNWLPPYAMRPKQYKASFRKLAGYIHNLTNMTAMLWSPNIYSGYPHNGSPIINQTAGLNDVTSENFRQLDTNHDGLLTELDDPYLPYYPDYDIFTGQNLSTTVDWVGLSIYNKNTNSTTNQAVIYNPDYLSNMIMGNDPIYPTQGNLNFYTRFSEKFNKPFILSETGAPYSTNLVGTAVNDQIHEDAADEVPVKSNWWNMIFDLANSGKFPNFKAAIWFEEKKSEGSNFNYGDNFHTENDYLIVGKPNVQAAFLADVKANPQVLFSTGQSNFTCDGSVLVQ</sequence>
<evidence type="ECO:0000313" key="8">
    <source>
        <dbReference type="Proteomes" id="UP000269721"/>
    </source>
</evidence>
<evidence type="ECO:0000259" key="6">
    <source>
        <dbReference type="PROSITE" id="PS51764"/>
    </source>
</evidence>
<dbReference type="InterPro" id="IPR000805">
    <property type="entry name" value="Glyco_hydro_26"/>
</dbReference>
<evidence type="ECO:0000256" key="4">
    <source>
        <dbReference type="PROSITE-ProRule" id="PRU01100"/>
    </source>
</evidence>
<name>A0A4V1ISK4_9FUNG</name>
<protein>
    <submittedName>
        <fullName evidence="7">Glycoside hydrolase superfamily</fullName>
    </submittedName>
</protein>
<evidence type="ECO:0000256" key="2">
    <source>
        <dbReference type="ARBA" id="ARBA00022801"/>
    </source>
</evidence>
<feature type="active site" description="Nucleophile" evidence="4">
    <location>
        <position position="372"/>
    </location>
</feature>
<evidence type="ECO:0000256" key="3">
    <source>
        <dbReference type="ARBA" id="ARBA00023295"/>
    </source>
</evidence>
<evidence type="ECO:0000256" key="5">
    <source>
        <dbReference type="SAM" id="SignalP"/>
    </source>
</evidence>
<reference evidence="8" key="1">
    <citation type="journal article" date="2018" name="Nat. Microbiol.">
        <title>Leveraging single-cell genomics to expand the fungal tree of life.</title>
        <authorList>
            <person name="Ahrendt S.R."/>
            <person name="Quandt C.A."/>
            <person name="Ciobanu D."/>
            <person name="Clum A."/>
            <person name="Salamov A."/>
            <person name="Andreopoulos B."/>
            <person name="Cheng J.F."/>
            <person name="Woyke T."/>
            <person name="Pelin A."/>
            <person name="Henrissat B."/>
            <person name="Reynolds N.K."/>
            <person name="Benny G.L."/>
            <person name="Smith M.E."/>
            <person name="James T.Y."/>
            <person name="Grigoriev I.V."/>
        </authorList>
    </citation>
    <scope>NUCLEOTIDE SEQUENCE [LARGE SCALE GENOMIC DNA]</scope>
</reference>
<dbReference type="PANTHER" id="PTHR40079">
    <property type="entry name" value="MANNAN ENDO-1,4-BETA-MANNOSIDASE E-RELATED"/>
    <property type="match status" value="1"/>
</dbReference>
<keyword evidence="2 4" id="KW-0378">Hydrolase</keyword>
<organism evidence="7 8">
    <name type="scientific">Blyttiomyces helicus</name>
    <dbReference type="NCBI Taxonomy" id="388810"/>
    <lineage>
        <taxon>Eukaryota</taxon>
        <taxon>Fungi</taxon>
        <taxon>Fungi incertae sedis</taxon>
        <taxon>Chytridiomycota</taxon>
        <taxon>Chytridiomycota incertae sedis</taxon>
        <taxon>Chytridiomycetes</taxon>
        <taxon>Chytridiomycetes incertae sedis</taxon>
        <taxon>Blyttiomyces</taxon>
    </lineage>
</organism>
<dbReference type="Proteomes" id="UP000269721">
    <property type="component" value="Unassembled WGS sequence"/>
</dbReference>
<keyword evidence="5" id="KW-0732">Signal</keyword>
<feature type="chain" id="PRO_5045074688" evidence="5">
    <location>
        <begin position="25"/>
        <end position="488"/>
    </location>
</feature>
<dbReference type="PROSITE" id="PS51764">
    <property type="entry name" value="GH26"/>
    <property type="match status" value="1"/>
</dbReference>
<proteinExistence type="inferred from homology"/>
<dbReference type="GO" id="GO:0006080">
    <property type="term" value="P:substituted mannan metabolic process"/>
    <property type="evidence" value="ECO:0007669"/>
    <property type="project" value="InterPro"/>
</dbReference>